<keyword evidence="3" id="KW-1185">Reference proteome</keyword>
<sequence>MTLISFFLPFFVFFNTKNLKYYKIYASLTYDLLKYVSRVLIYALFHCFGTYIIRYAHYRNILLNIIQIILLKTQKLKKYRICQPLPLLLYEIIH</sequence>
<dbReference type="Proteomes" id="UP000192639">
    <property type="component" value="Unassembled WGS sequence"/>
</dbReference>
<dbReference type="AlphaFoldDB" id="A0A1Y1S8S5"/>
<comment type="caution">
    <text evidence="2">The sequence shown here is derived from an EMBL/GenBank/DDBJ whole genome shotgun (WGS) entry which is preliminary data.</text>
</comment>
<keyword evidence="1" id="KW-0472">Membrane</keyword>
<keyword evidence="1" id="KW-1133">Transmembrane helix</keyword>
<organism evidence="2 3">
    <name type="scientific">Enterospora canceri</name>
    <dbReference type="NCBI Taxonomy" id="1081671"/>
    <lineage>
        <taxon>Eukaryota</taxon>
        <taxon>Fungi</taxon>
        <taxon>Fungi incertae sedis</taxon>
        <taxon>Microsporidia</taxon>
        <taxon>Enterocytozoonidae</taxon>
        <taxon>Enterospora</taxon>
    </lineage>
</organism>
<dbReference type="VEuPathDB" id="MicrosporidiaDB:ECANGB1_2056"/>
<dbReference type="EMBL" id="LWDP01000007">
    <property type="protein sequence ID" value="ORD94850.1"/>
    <property type="molecule type" value="Genomic_DNA"/>
</dbReference>
<reference evidence="2 3" key="1">
    <citation type="journal article" date="2017" name="Environ. Microbiol.">
        <title>Decay of the glycolytic pathway and adaptation to intranuclear parasitism within Enterocytozoonidae microsporidia.</title>
        <authorList>
            <person name="Wiredu Boakye D."/>
            <person name="Jaroenlak P."/>
            <person name="Prachumwat A."/>
            <person name="Williams T.A."/>
            <person name="Bateman K.S."/>
            <person name="Itsathitphaisarn O."/>
            <person name="Sritunyalucksana K."/>
            <person name="Paszkiewicz K.H."/>
            <person name="Moore K.A."/>
            <person name="Stentiford G.D."/>
            <person name="Williams B.A."/>
        </authorList>
    </citation>
    <scope>NUCLEOTIDE SEQUENCE [LARGE SCALE GENOMIC DNA]</scope>
    <source>
        <strain evidence="2 3">GB1</strain>
    </source>
</reference>
<keyword evidence="1" id="KW-0812">Transmembrane</keyword>
<gene>
    <name evidence="2" type="ORF">ECANGB1_2056</name>
</gene>
<name>A0A1Y1S8S5_9MICR</name>
<protein>
    <submittedName>
        <fullName evidence="2">Uncharacterized protein</fullName>
    </submittedName>
</protein>
<evidence type="ECO:0000313" key="2">
    <source>
        <dbReference type="EMBL" id="ORD94850.1"/>
    </source>
</evidence>
<accession>A0A1Y1S8S5</accession>
<evidence type="ECO:0000256" key="1">
    <source>
        <dbReference type="SAM" id="Phobius"/>
    </source>
</evidence>
<evidence type="ECO:0000313" key="3">
    <source>
        <dbReference type="Proteomes" id="UP000192639"/>
    </source>
</evidence>
<feature type="transmembrane region" description="Helical" evidence="1">
    <location>
        <begin position="35"/>
        <end position="53"/>
    </location>
</feature>
<proteinExistence type="predicted"/>